<dbReference type="Gene3D" id="1.20.5.930">
    <property type="entry name" value="Bicelle-embedded integrin alpha(iib) transmembrane segment"/>
    <property type="match status" value="1"/>
</dbReference>
<keyword evidence="2" id="KW-0732">Signal</keyword>
<dbReference type="Pfam" id="PF06697">
    <property type="entry name" value="DUF1191"/>
    <property type="match status" value="1"/>
</dbReference>
<evidence type="ECO:0000256" key="1">
    <source>
        <dbReference type="SAM" id="Phobius"/>
    </source>
</evidence>
<keyword evidence="1" id="KW-0472">Membrane</keyword>
<evidence type="ECO:0000313" key="3">
    <source>
        <dbReference type="EMBL" id="KAF5737310.1"/>
    </source>
</evidence>
<dbReference type="OrthoDB" id="1925347at2759"/>
<dbReference type="PANTHER" id="PTHR33512">
    <property type="entry name" value="PROTEIN, PUTATIVE (DUF1191)-RELATED"/>
    <property type="match status" value="1"/>
</dbReference>
<dbReference type="PANTHER" id="PTHR33512:SF14">
    <property type="entry name" value="EXPRESSED PROTEIN"/>
    <property type="match status" value="1"/>
</dbReference>
<dbReference type="Proteomes" id="UP000593562">
    <property type="component" value="Unassembled WGS sequence"/>
</dbReference>
<keyword evidence="1" id="KW-1133">Transmembrane helix</keyword>
<organism evidence="3 4">
    <name type="scientific">Tripterygium wilfordii</name>
    <name type="common">Thunder God vine</name>
    <dbReference type="NCBI Taxonomy" id="458696"/>
    <lineage>
        <taxon>Eukaryota</taxon>
        <taxon>Viridiplantae</taxon>
        <taxon>Streptophyta</taxon>
        <taxon>Embryophyta</taxon>
        <taxon>Tracheophyta</taxon>
        <taxon>Spermatophyta</taxon>
        <taxon>Magnoliopsida</taxon>
        <taxon>eudicotyledons</taxon>
        <taxon>Gunneridae</taxon>
        <taxon>Pentapetalae</taxon>
        <taxon>rosids</taxon>
        <taxon>fabids</taxon>
        <taxon>Celastrales</taxon>
        <taxon>Celastraceae</taxon>
        <taxon>Tripterygium</taxon>
    </lineage>
</organism>
<proteinExistence type="predicted"/>
<dbReference type="EMBL" id="JAAARO010000013">
    <property type="protein sequence ID" value="KAF5737310.1"/>
    <property type="molecule type" value="Genomic_DNA"/>
</dbReference>
<dbReference type="FunCoup" id="A0A7J7CT97">
    <property type="interactions" value="2200"/>
</dbReference>
<reference evidence="3 4" key="1">
    <citation type="journal article" date="2020" name="Nat. Commun.">
        <title>Genome of Tripterygium wilfordii and identification of cytochrome P450 involved in triptolide biosynthesis.</title>
        <authorList>
            <person name="Tu L."/>
            <person name="Su P."/>
            <person name="Zhang Z."/>
            <person name="Gao L."/>
            <person name="Wang J."/>
            <person name="Hu T."/>
            <person name="Zhou J."/>
            <person name="Zhang Y."/>
            <person name="Zhao Y."/>
            <person name="Liu Y."/>
            <person name="Song Y."/>
            <person name="Tong Y."/>
            <person name="Lu Y."/>
            <person name="Yang J."/>
            <person name="Xu C."/>
            <person name="Jia M."/>
            <person name="Peters R.J."/>
            <person name="Huang L."/>
            <person name="Gao W."/>
        </authorList>
    </citation>
    <scope>NUCLEOTIDE SEQUENCE [LARGE SCALE GENOMIC DNA]</scope>
    <source>
        <strain evidence="4">cv. XIE 37</strain>
        <tissue evidence="3">Leaf</tissue>
    </source>
</reference>
<feature type="chain" id="PRO_5029739322" evidence="2">
    <location>
        <begin position="25"/>
        <end position="313"/>
    </location>
</feature>
<dbReference type="InParanoid" id="A0A7J7CT97"/>
<evidence type="ECO:0000313" key="4">
    <source>
        <dbReference type="Proteomes" id="UP000593562"/>
    </source>
</evidence>
<gene>
    <name evidence="3" type="ORF">HS088_TW13G00189</name>
</gene>
<name>A0A7J7CT97_TRIWF</name>
<feature type="transmembrane region" description="Helical" evidence="1">
    <location>
        <begin position="239"/>
        <end position="262"/>
    </location>
</feature>
<dbReference type="GO" id="GO:0016020">
    <property type="term" value="C:membrane"/>
    <property type="evidence" value="ECO:0007669"/>
    <property type="project" value="TreeGrafter"/>
</dbReference>
<evidence type="ECO:0000256" key="2">
    <source>
        <dbReference type="SAM" id="SignalP"/>
    </source>
</evidence>
<comment type="caution">
    <text evidence="3">The sequence shown here is derived from an EMBL/GenBank/DDBJ whole genome shotgun (WGS) entry which is preliminary data.</text>
</comment>
<keyword evidence="4" id="KW-1185">Reference proteome</keyword>
<sequence>MGLLRSLAMPFLLILLSWLPEIRSQSNNRAEDLGPLLQDYAFRAFVRPKTGVPYDGVAPSNLTGIKVAVMRLRSGSLKRRGVLMYKEFEIPPGVMESQYVKRLVLVYHNLGNWSTIYYPLTGYSYLTPVLGLVAYSATNLSATNLPELEIRATGDPIKIKFPEVRSAPDGLVARCVWYDRHGLANFSSVLSGNACSTTQQGHFAIVVESVAPPPAPIPPSGGGPAPSGEGKKKKTNSRIWIIVGSVLGGLALLLLLAFLLLWMRKYKHKRRMQKMENAAEVGETLRMTTIGDTKAPSAMLTRTQPTLESEYVL</sequence>
<keyword evidence="1" id="KW-0812">Transmembrane</keyword>
<dbReference type="AlphaFoldDB" id="A0A7J7CT97"/>
<accession>A0A7J7CT97</accession>
<feature type="signal peptide" evidence="2">
    <location>
        <begin position="1"/>
        <end position="24"/>
    </location>
</feature>
<protein>
    <submittedName>
        <fullName evidence="3">Uncharacterized protein</fullName>
    </submittedName>
</protein>
<dbReference type="InterPro" id="IPR010605">
    <property type="entry name" value="DUF1191"/>
</dbReference>